<dbReference type="HOGENOM" id="CLU_626558_0_0_6"/>
<evidence type="ECO:0000259" key="1">
    <source>
        <dbReference type="Pfam" id="PF01458"/>
    </source>
</evidence>
<dbReference type="InterPro" id="IPR000825">
    <property type="entry name" value="SUF_FeS_clus_asmbl_SufBD_core"/>
</dbReference>
<dbReference type="PANTHER" id="PTHR43575">
    <property type="entry name" value="PROTEIN ABCI7, CHLOROPLASTIC"/>
    <property type="match status" value="1"/>
</dbReference>
<dbReference type="KEGG" id="rip:RIEPE_0137"/>
<reference evidence="2" key="1">
    <citation type="submission" date="2008-05" db="EMBL/GenBank/DDBJ databases">
        <title>Genome sequence of Riesia pediculicola USDA.</title>
        <authorList>
            <person name="Kirkness E.F."/>
        </authorList>
    </citation>
    <scope>NUCLEOTIDE SEQUENCE [LARGE SCALE GENOMIC DNA]</scope>
    <source>
        <strain evidence="2">USDA</strain>
    </source>
</reference>
<protein>
    <submittedName>
        <fullName evidence="2">SufB/sufD domain protein</fullName>
    </submittedName>
</protein>
<dbReference type="Pfam" id="PF01458">
    <property type="entry name" value="SUFBD_core"/>
    <property type="match status" value="1"/>
</dbReference>
<dbReference type="InterPro" id="IPR055346">
    <property type="entry name" value="Fe-S_cluster_assembly_SufBD"/>
</dbReference>
<organism evidence="2 3">
    <name type="scientific">Riesia pediculicola (strain USDA)</name>
    <dbReference type="NCBI Taxonomy" id="515618"/>
    <lineage>
        <taxon>Bacteria</taxon>
        <taxon>Pseudomonadati</taxon>
        <taxon>Pseudomonadota</taxon>
        <taxon>Gammaproteobacteria</taxon>
        <taxon>Enterobacterales</taxon>
        <taxon>Enterobacteriaceae</taxon>
        <taxon>Candidatus Riesia</taxon>
    </lineage>
</organism>
<gene>
    <name evidence="2" type="ordered locus">RIEPE_0137</name>
</gene>
<sequence length="429" mass="50485">MKDKKEFKDKKIRKKIYNLFRTKEGSIDFRFLEREDFRFFIQEKVNVDFLKEVLKRKYIFNKLCEKKIQKVRKAIKLFFGNSSTEKYWKLCILNGSIIPEESNYQDSPYQVKIFNGNHSSILRNFVEIEDPFSYITQFISNKVIYIRSQENSYPRRVLYIFNFSYGIEENRFSNINHCRYFLEILQNSKIKIIEVFLSINRFSCFTNSLFTFSVEENSTLQYDRVNLENDQNLHHSYSGASLKRNSFLKYNNITLGSKDSQNIIKICLNGYNSRVNLNGLSLQKQSEKNSNYISIDHICPFGKSEQIYNMVTLGKSSISLKNNIQIFHQSPFSYGKILNRNLIFGKNSKVFSSPHLNIYNKESSCSHGVTVGNIDKSLIFYLCSRGISEDKSKEMIINSFFEKTLKKIHVKCVKDKIRQTIKNKILKGL</sequence>
<dbReference type="SUPFAM" id="SSF101960">
    <property type="entry name" value="Stabilizer of iron transporter SufD"/>
    <property type="match status" value="1"/>
</dbReference>
<dbReference type="Proteomes" id="UP000001700">
    <property type="component" value="Chromosome"/>
</dbReference>
<proteinExistence type="predicted"/>
<dbReference type="EMBL" id="CP001085">
    <property type="protein sequence ID" value="ADD79881.1"/>
    <property type="molecule type" value="Genomic_DNA"/>
</dbReference>
<keyword evidence="3" id="KW-1185">Reference proteome</keyword>
<dbReference type="PANTHER" id="PTHR43575:SF1">
    <property type="entry name" value="PROTEIN ABCI7, CHLOROPLASTIC"/>
    <property type="match status" value="1"/>
</dbReference>
<dbReference type="AlphaFoldDB" id="D4G7U5"/>
<name>D4G7U5_RIEPU</name>
<evidence type="ECO:0000313" key="2">
    <source>
        <dbReference type="EMBL" id="ADD79881.1"/>
    </source>
</evidence>
<evidence type="ECO:0000313" key="3">
    <source>
        <dbReference type="Proteomes" id="UP000001700"/>
    </source>
</evidence>
<accession>D4G7U5</accession>
<dbReference type="eggNOG" id="COG0719">
    <property type="taxonomic scope" value="Bacteria"/>
</dbReference>
<dbReference type="GO" id="GO:0016226">
    <property type="term" value="P:iron-sulfur cluster assembly"/>
    <property type="evidence" value="ECO:0007669"/>
    <property type="project" value="InterPro"/>
</dbReference>
<dbReference type="InterPro" id="IPR037284">
    <property type="entry name" value="SUF_FeS_clus_asmbl_SufBD_sf"/>
</dbReference>
<feature type="domain" description="SUF system FeS cluster assembly SufBD core" evidence="1">
    <location>
        <begin position="175"/>
        <end position="400"/>
    </location>
</feature>
<dbReference type="STRING" id="515618.RIEPE_0137"/>